<evidence type="ECO:0000256" key="2">
    <source>
        <dbReference type="ARBA" id="ARBA00022723"/>
    </source>
</evidence>
<protein>
    <recommendedName>
        <fullName evidence="8">C2H2-type domain-containing protein</fullName>
    </recommendedName>
</protein>
<keyword evidence="6" id="KW-0539">Nucleus</keyword>
<evidence type="ECO:0000256" key="7">
    <source>
        <dbReference type="PROSITE-ProRule" id="PRU00042"/>
    </source>
</evidence>
<dbReference type="EMBL" id="CAXKWB010005827">
    <property type="protein sequence ID" value="CAL4080057.1"/>
    <property type="molecule type" value="Genomic_DNA"/>
</dbReference>
<evidence type="ECO:0000259" key="8">
    <source>
        <dbReference type="PROSITE" id="PS50157"/>
    </source>
</evidence>
<proteinExistence type="predicted"/>
<dbReference type="GO" id="GO:0000978">
    <property type="term" value="F:RNA polymerase II cis-regulatory region sequence-specific DNA binding"/>
    <property type="evidence" value="ECO:0007669"/>
    <property type="project" value="TreeGrafter"/>
</dbReference>
<evidence type="ECO:0000313" key="10">
    <source>
        <dbReference type="Proteomes" id="UP001497623"/>
    </source>
</evidence>
<dbReference type="Gene3D" id="3.30.160.60">
    <property type="entry name" value="Classic Zinc Finger"/>
    <property type="match status" value="1"/>
</dbReference>
<feature type="domain" description="C2H2-type" evidence="8">
    <location>
        <begin position="91"/>
        <end position="118"/>
    </location>
</feature>
<dbReference type="InterPro" id="IPR013087">
    <property type="entry name" value="Znf_C2H2_type"/>
</dbReference>
<evidence type="ECO:0000256" key="3">
    <source>
        <dbReference type="ARBA" id="ARBA00022737"/>
    </source>
</evidence>
<dbReference type="FunFam" id="3.30.160.60:FF:001498">
    <property type="entry name" value="Zinc finger protein 404"/>
    <property type="match status" value="1"/>
</dbReference>
<dbReference type="SMART" id="SM00355">
    <property type="entry name" value="ZnF_C2H2"/>
    <property type="match status" value="1"/>
</dbReference>
<feature type="non-terminal residue" evidence="9">
    <location>
        <position position="145"/>
    </location>
</feature>
<keyword evidence="4 7" id="KW-0863">Zinc-finger</keyword>
<comment type="caution">
    <text evidence="9">The sequence shown here is derived from an EMBL/GenBank/DDBJ whole genome shotgun (WGS) entry which is preliminary data.</text>
</comment>
<comment type="subcellular location">
    <subcellularLocation>
        <location evidence="1">Nucleus</location>
    </subcellularLocation>
</comment>
<gene>
    <name evidence="9" type="ORF">MNOR_LOCUS11182</name>
</gene>
<dbReference type="InterPro" id="IPR036236">
    <property type="entry name" value="Znf_C2H2_sf"/>
</dbReference>
<keyword evidence="5" id="KW-0862">Zinc</keyword>
<dbReference type="GO" id="GO:0000981">
    <property type="term" value="F:DNA-binding transcription factor activity, RNA polymerase II-specific"/>
    <property type="evidence" value="ECO:0007669"/>
    <property type="project" value="TreeGrafter"/>
</dbReference>
<dbReference type="PANTHER" id="PTHR24396:SF21">
    <property type="entry name" value="ZINC FINGER PROTEIN 236"/>
    <property type="match status" value="1"/>
</dbReference>
<dbReference type="AlphaFoldDB" id="A0AAV2QDE8"/>
<evidence type="ECO:0000256" key="4">
    <source>
        <dbReference type="ARBA" id="ARBA00022771"/>
    </source>
</evidence>
<keyword evidence="10" id="KW-1185">Reference proteome</keyword>
<dbReference type="InterPro" id="IPR051643">
    <property type="entry name" value="Transcr_Reg_ZincFinger"/>
</dbReference>
<dbReference type="GO" id="GO:0008270">
    <property type="term" value="F:zinc ion binding"/>
    <property type="evidence" value="ECO:0007669"/>
    <property type="project" value="UniProtKB-KW"/>
</dbReference>
<organism evidence="9 10">
    <name type="scientific">Meganyctiphanes norvegica</name>
    <name type="common">Northern krill</name>
    <name type="synonym">Thysanopoda norvegica</name>
    <dbReference type="NCBI Taxonomy" id="48144"/>
    <lineage>
        <taxon>Eukaryota</taxon>
        <taxon>Metazoa</taxon>
        <taxon>Ecdysozoa</taxon>
        <taxon>Arthropoda</taxon>
        <taxon>Crustacea</taxon>
        <taxon>Multicrustacea</taxon>
        <taxon>Malacostraca</taxon>
        <taxon>Eumalacostraca</taxon>
        <taxon>Eucarida</taxon>
        <taxon>Euphausiacea</taxon>
        <taxon>Euphausiidae</taxon>
        <taxon>Meganyctiphanes</taxon>
    </lineage>
</organism>
<dbReference type="Proteomes" id="UP001497623">
    <property type="component" value="Unassembled WGS sequence"/>
</dbReference>
<keyword evidence="3" id="KW-0677">Repeat</keyword>
<dbReference type="PROSITE" id="PS00028">
    <property type="entry name" value="ZINC_FINGER_C2H2_1"/>
    <property type="match status" value="1"/>
</dbReference>
<sequence length="145" mass="17459">MDTHNIAWMKQDFAFSSDELEQNKELKLELNQEQGQDTYENERSELIEQEKYERKYRRKSKRKKSKVKVYYDTSISSLKKSSRIGSTMKVFTCRYCSKKFIKRNELRRHERIHTGEKPFICALLYVKSGKIAKTRPVKHFIKLQI</sequence>
<dbReference type="PROSITE" id="PS50157">
    <property type="entry name" value="ZINC_FINGER_C2H2_2"/>
    <property type="match status" value="1"/>
</dbReference>
<evidence type="ECO:0000256" key="6">
    <source>
        <dbReference type="ARBA" id="ARBA00023242"/>
    </source>
</evidence>
<dbReference type="PANTHER" id="PTHR24396">
    <property type="entry name" value="ZINC FINGER PROTEIN"/>
    <property type="match status" value="1"/>
</dbReference>
<accession>A0AAV2QDE8</accession>
<dbReference type="GO" id="GO:0005634">
    <property type="term" value="C:nucleus"/>
    <property type="evidence" value="ECO:0007669"/>
    <property type="project" value="UniProtKB-SubCell"/>
</dbReference>
<evidence type="ECO:0000313" key="9">
    <source>
        <dbReference type="EMBL" id="CAL4080057.1"/>
    </source>
</evidence>
<evidence type="ECO:0000256" key="5">
    <source>
        <dbReference type="ARBA" id="ARBA00022833"/>
    </source>
</evidence>
<reference evidence="9 10" key="1">
    <citation type="submission" date="2024-05" db="EMBL/GenBank/DDBJ databases">
        <authorList>
            <person name="Wallberg A."/>
        </authorList>
    </citation>
    <scope>NUCLEOTIDE SEQUENCE [LARGE SCALE GENOMIC DNA]</scope>
</reference>
<keyword evidence="2" id="KW-0479">Metal-binding</keyword>
<name>A0AAV2QDE8_MEGNR</name>
<evidence type="ECO:0000256" key="1">
    <source>
        <dbReference type="ARBA" id="ARBA00004123"/>
    </source>
</evidence>
<dbReference type="SUPFAM" id="SSF57667">
    <property type="entry name" value="beta-beta-alpha zinc fingers"/>
    <property type="match status" value="1"/>
</dbReference>